<dbReference type="Proteomes" id="UP001384579">
    <property type="component" value="Unassembled WGS sequence"/>
</dbReference>
<keyword evidence="3" id="KW-1185">Reference proteome</keyword>
<feature type="transmembrane region" description="Helical" evidence="1">
    <location>
        <begin position="42"/>
        <end position="64"/>
    </location>
</feature>
<feature type="transmembrane region" description="Helical" evidence="1">
    <location>
        <begin position="12"/>
        <end position="30"/>
    </location>
</feature>
<sequence>MSLENDRWENMIVIGYFLIASMVFLVWFQRFWKDTATSKTDWISWVALVFGPLFWPVVVPLSLLQISIKKSPVESAKLEEES</sequence>
<evidence type="ECO:0000313" key="2">
    <source>
        <dbReference type="EMBL" id="MEK0187193.1"/>
    </source>
</evidence>
<evidence type="ECO:0000313" key="3">
    <source>
        <dbReference type="Proteomes" id="UP001384579"/>
    </source>
</evidence>
<dbReference type="EMBL" id="JBBLXS010000317">
    <property type="protein sequence ID" value="MEK0187193.1"/>
    <property type="molecule type" value="Genomic_DNA"/>
</dbReference>
<keyword evidence="1" id="KW-0812">Transmembrane</keyword>
<gene>
    <name evidence="2" type="ORF">WMG39_20405</name>
</gene>
<keyword evidence="1" id="KW-1133">Transmembrane helix</keyword>
<dbReference type="RefSeq" id="WP_340525775.1">
    <property type="nucleotide sequence ID" value="NZ_JBBLXS010000317.1"/>
</dbReference>
<proteinExistence type="predicted"/>
<accession>A0ABU8YSL8</accession>
<evidence type="ECO:0000256" key="1">
    <source>
        <dbReference type="SAM" id="Phobius"/>
    </source>
</evidence>
<reference evidence="2 3" key="1">
    <citation type="journal article" date="2020" name="Harmful Algae">
        <title>Molecular and morphological characterization of a novel dihydroanatoxin-a producing Microcoleus species (cyanobacteria) from the Russian River, California, USA.</title>
        <authorList>
            <person name="Conklin K.Y."/>
            <person name="Stancheva R."/>
            <person name="Otten T.G."/>
            <person name="Fadness R."/>
            <person name="Boyer G.L."/>
            <person name="Read B."/>
            <person name="Zhang X."/>
            <person name="Sheath R.G."/>
        </authorList>
    </citation>
    <scope>NUCLEOTIDE SEQUENCE [LARGE SCALE GENOMIC DNA]</scope>
    <source>
        <strain evidence="2 3">PTRS2</strain>
    </source>
</reference>
<comment type="caution">
    <text evidence="2">The sequence shown here is derived from an EMBL/GenBank/DDBJ whole genome shotgun (WGS) entry which is preliminary data.</text>
</comment>
<organism evidence="2 3">
    <name type="scientific">Microcoleus anatoxicus PTRS2</name>
    <dbReference type="NCBI Taxonomy" id="2705321"/>
    <lineage>
        <taxon>Bacteria</taxon>
        <taxon>Bacillati</taxon>
        <taxon>Cyanobacteriota</taxon>
        <taxon>Cyanophyceae</taxon>
        <taxon>Oscillatoriophycideae</taxon>
        <taxon>Oscillatoriales</taxon>
        <taxon>Microcoleaceae</taxon>
        <taxon>Microcoleus</taxon>
        <taxon>Microcoleus anatoxicus</taxon>
    </lineage>
</organism>
<protein>
    <recommendedName>
        <fullName evidence="4">DUF3302 domain-containing protein</fullName>
    </recommendedName>
</protein>
<keyword evidence="1" id="KW-0472">Membrane</keyword>
<name>A0ABU8YSL8_9CYAN</name>
<evidence type="ECO:0008006" key="4">
    <source>
        <dbReference type="Google" id="ProtNLM"/>
    </source>
</evidence>